<feature type="site" description="Interaction with phosphoserine on interacting protein" evidence="2">
    <location>
        <position position="128"/>
    </location>
</feature>
<evidence type="ECO:0000313" key="6">
    <source>
        <dbReference type="Proteomes" id="UP000663832"/>
    </source>
</evidence>
<dbReference type="InterPro" id="IPR000308">
    <property type="entry name" value="14-3-3"/>
</dbReference>
<dbReference type="PANTHER" id="PTHR18860">
    <property type="entry name" value="14-3-3 PROTEIN"/>
    <property type="match status" value="1"/>
</dbReference>
<dbReference type="PIRSF" id="PIRSF000868">
    <property type="entry name" value="14-3-3"/>
    <property type="match status" value="1"/>
</dbReference>
<dbReference type="InterPro" id="IPR036815">
    <property type="entry name" value="14-3-3_dom_sf"/>
</dbReference>
<comment type="similarity">
    <text evidence="1">Belongs to the 14-3-3 family.</text>
</comment>
<dbReference type="Proteomes" id="UP000663832">
    <property type="component" value="Unassembled WGS sequence"/>
</dbReference>
<dbReference type="PRINTS" id="PR00305">
    <property type="entry name" value="1433ZETA"/>
</dbReference>
<comment type="caution">
    <text evidence="5">The sequence shown here is derived from an EMBL/GenBank/DDBJ whole genome shotgun (WGS) entry which is preliminary data.</text>
</comment>
<gene>
    <name evidence="4" type="ORF">BJG266_LOCUS37488</name>
    <name evidence="5" type="ORF">QVE165_LOCUS54386</name>
</gene>
<dbReference type="InterPro" id="IPR023410">
    <property type="entry name" value="14-3-3_domain"/>
</dbReference>
<dbReference type="Gene3D" id="1.20.190.20">
    <property type="entry name" value="14-3-3 domain"/>
    <property type="match status" value="1"/>
</dbReference>
<protein>
    <recommendedName>
        <fullName evidence="3">14-3-3 domain-containing protein</fullName>
    </recommendedName>
</protein>
<keyword evidence="6" id="KW-1185">Reference proteome</keyword>
<evidence type="ECO:0000259" key="3">
    <source>
        <dbReference type="SMART" id="SM00101"/>
    </source>
</evidence>
<dbReference type="OrthoDB" id="10260625at2759"/>
<feature type="domain" description="14-3-3" evidence="3">
    <location>
        <begin position="4"/>
        <end position="232"/>
    </location>
</feature>
<dbReference type="Pfam" id="PF00244">
    <property type="entry name" value="14-3-3"/>
    <property type="match status" value="1"/>
</dbReference>
<organism evidence="5 6">
    <name type="scientific">Adineta steineri</name>
    <dbReference type="NCBI Taxonomy" id="433720"/>
    <lineage>
        <taxon>Eukaryota</taxon>
        <taxon>Metazoa</taxon>
        <taxon>Spiralia</taxon>
        <taxon>Gnathifera</taxon>
        <taxon>Rotifera</taxon>
        <taxon>Eurotatoria</taxon>
        <taxon>Bdelloidea</taxon>
        <taxon>Adinetida</taxon>
        <taxon>Adinetidae</taxon>
        <taxon>Adineta</taxon>
    </lineage>
</organism>
<accession>A0A816BT84</accession>
<proteinExistence type="inferred from homology"/>
<name>A0A816BT84_9BILA</name>
<evidence type="ECO:0000313" key="5">
    <source>
        <dbReference type="EMBL" id="CAF1613176.1"/>
    </source>
</evidence>
<reference evidence="5" key="1">
    <citation type="submission" date="2021-02" db="EMBL/GenBank/DDBJ databases">
        <authorList>
            <person name="Nowell W R."/>
        </authorList>
    </citation>
    <scope>NUCLEOTIDE SEQUENCE</scope>
</reference>
<sequence>MTNMNEQVEFAKLAGQAERYTDMVNAMKIVAESNSELTIEERNLLSIAYKNVIGTYRSPWRTISSIEQEANGTEQQQELTTKYRQKIENELKVVCHELLTLIDKHLISKATATESHVFYLKMKGDCYRYLAEVATDSERQKLAEESKHAYKNGFEIAIDQMTVTHPTRLGLVLNFSVFHHEILDETNVACRMAKEAFDAALAGLDYVSEDSYKDITLIMQLLRDNVTVSIHLFNYFLYNHLFLIKFRQIWTGNQSEFNDTDQPDEQ</sequence>
<feature type="site" description="Interaction with phosphoserine on interacting protein" evidence="2">
    <location>
        <position position="57"/>
    </location>
</feature>
<dbReference type="EMBL" id="CAJNOM010001578">
    <property type="protein sequence ID" value="CAF1613176.1"/>
    <property type="molecule type" value="Genomic_DNA"/>
</dbReference>
<dbReference type="EMBL" id="CAJNOI010001250">
    <property type="protein sequence ID" value="CAF1397933.1"/>
    <property type="molecule type" value="Genomic_DNA"/>
</dbReference>
<dbReference type="AlphaFoldDB" id="A0A816BT84"/>
<evidence type="ECO:0000256" key="2">
    <source>
        <dbReference type="PIRSR" id="PIRSR000868-1"/>
    </source>
</evidence>
<evidence type="ECO:0000313" key="4">
    <source>
        <dbReference type="EMBL" id="CAF1397933.1"/>
    </source>
</evidence>
<evidence type="ECO:0000256" key="1">
    <source>
        <dbReference type="ARBA" id="ARBA00006141"/>
    </source>
</evidence>
<dbReference type="SMART" id="SM00101">
    <property type="entry name" value="14_3_3"/>
    <property type="match status" value="1"/>
</dbReference>
<dbReference type="Proteomes" id="UP000663877">
    <property type="component" value="Unassembled WGS sequence"/>
</dbReference>
<dbReference type="SUPFAM" id="SSF48445">
    <property type="entry name" value="14-3-3 protein"/>
    <property type="match status" value="1"/>
</dbReference>